<evidence type="ECO:0000313" key="2">
    <source>
        <dbReference type="Proteomes" id="UP000249115"/>
    </source>
</evidence>
<proteinExistence type="predicted"/>
<gene>
    <name evidence="1" type="ORF">LV84_03976</name>
</gene>
<reference evidence="1 2" key="1">
    <citation type="submission" date="2018-06" db="EMBL/GenBank/DDBJ databases">
        <title>Genomic Encyclopedia of Archaeal and Bacterial Type Strains, Phase II (KMG-II): from individual species to whole genera.</title>
        <authorList>
            <person name="Goeker M."/>
        </authorList>
    </citation>
    <scope>NUCLEOTIDE SEQUENCE [LARGE SCALE GENOMIC DNA]</scope>
    <source>
        <strain evidence="1 2">DSM 22686</strain>
    </source>
</reference>
<name>A0A2W7QQQ0_9BACT</name>
<dbReference type="Proteomes" id="UP000249115">
    <property type="component" value="Unassembled WGS sequence"/>
</dbReference>
<organism evidence="1 2">
    <name type="scientific">Algoriphagus ratkowskyi</name>
    <dbReference type="NCBI Taxonomy" id="57028"/>
    <lineage>
        <taxon>Bacteria</taxon>
        <taxon>Pseudomonadati</taxon>
        <taxon>Bacteroidota</taxon>
        <taxon>Cytophagia</taxon>
        <taxon>Cytophagales</taxon>
        <taxon>Cyclobacteriaceae</taxon>
        <taxon>Algoriphagus</taxon>
    </lineage>
</organism>
<accession>A0A2W7QQQ0</accession>
<protein>
    <submittedName>
        <fullName evidence="1">Uncharacterized protein</fullName>
    </submittedName>
</protein>
<comment type="caution">
    <text evidence="1">The sequence shown here is derived from an EMBL/GenBank/DDBJ whole genome shotgun (WGS) entry which is preliminary data.</text>
</comment>
<dbReference type="EMBL" id="QKZU01000022">
    <property type="protein sequence ID" value="PZX50664.1"/>
    <property type="molecule type" value="Genomic_DNA"/>
</dbReference>
<sequence>MIKDTKYTYKQILFFIRLRIVDVISSLKFLLLDYYSIFAHNTGSRLSHFVSSIILAPHDFGT</sequence>
<evidence type="ECO:0000313" key="1">
    <source>
        <dbReference type="EMBL" id="PZX50664.1"/>
    </source>
</evidence>
<dbReference type="AlphaFoldDB" id="A0A2W7QQQ0"/>